<comment type="caution">
    <text evidence="2">The sequence shown here is derived from an EMBL/GenBank/DDBJ whole genome shotgun (WGS) entry which is preliminary data.</text>
</comment>
<dbReference type="SUPFAM" id="SSF140683">
    <property type="entry name" value="SP0561-like"/>
    <property type="match status" value="1"/>
</dbReference>
<evidence type="ECO:0000313" key="3">
    <source>
        <dbReference type="Proteomes" id="UP000036938"/>
    </source>
</evidence>
<dbReference type="OrthoDB" id="5397989at2"/>
<accession>A0A0L1JQE4</accession>
<dbReference type="Gene3D" id="1.10.3910.10">
    <property type="entry name" value="SP0561-like"/>
    <property type="match status" value="1"/>
</dbReference>
<gene>
    <name evidence="2" type="ORF">ATO11_10590</name>
</gene>
<dbReference type="Pfam" id="PF08984">
    <property type="entry name" value="DUF1858"/>
    <property type="match status" value="1"/>
</dbReference>
<dbReference type="InterPro" id="IPR038062">
    <property type="entry name" value="ScdA-like_N_sf"/>
</dbReference>
<evidence type="ECO:0000313" key="2">
    <source>
        <dbReference type="EMBL" id="KNG93643.1"/>
    </source>
</evidence>
<keyword evidence="3" id="KW-1185">Reference proteome</keyword>
<dbReference type="PANTHER" id="PTHR39341:SF1">
    <property type="entry name" value="DUF1858 DOMAIN-CONTAINING PROTEIN"/>
    <property type="match status" value="1"/>
</dbReference>
<dbReference type="EMBL" id="AQQZ01000004">
    <property type="protein sequence ID" value="KNG93643.1"/>
    <property type="molecule type" value="Genomic_DNA"/>
</dbReference>
<name>A0A0L1JQE4_9RHOB</name>
<evidence type="ECO:0000259" key="1">
    <source>
        <dbReference type="Pfam" id="PF08984"/>
    </source>
</evidence>
<dbReference type="RefSeq" id="WP_050530838.1">
    <property type="nucleotide sequence ID" value="NZ_AQQZ01000004.1"/>
</dbReference>
<feature type="domain" description="DUF1858" evidence="1">
    <location>
        <begin position="8"/>
        <end position="59"/>
    </location>
</feature>
<dbReference type="STRING" id="1317121.ATO11_10590"/>
<dbReference type="PANTHER" id="PTHR39341">
    <property type="entry name" value="BSL7085 PROTEIN"/>
    <property type="match status" value="1"/>
</dbReference>
<sequence>MRQKKSDDPDMTLADLMTRWPETIAVFNARRMLCVGCLVSPFHSVVDACEEYDLDEDAFMAELREILDS</sequence>
<reference evidence="2 3" key="1">
    <citation type="journal article" date="2015" name="Int. J. Syst. Evol. Microbiol.">
        <title>Aestuariivita atlantica sp. nov., isolated from deep sea sediment of the Atlantic Ocean.</title>
        <authorList>
            <person name="Li G."/>
            <person name="Lai Q."/>
            <person name="Du Y."/>
            <person name="Liu X."/>
            <person name="Sun F."/>
            <person name="Shao Z."/>
        </authorList>
    </citation>
    <scope>NUCLEOTIDE SEQUENCE [LARGE SCALE GENOMIC DNA]</scope>
    <source>
        <strain evidence="2 3">22II-S11-z3</strain>
    </source>
</reference>
<dbReference type="InterPro" id="IPR023883">
    <property type="entry name" value="CHP03980_redox-disulphide"/>
</dbReference>
<organism evidence="2 3">
    <name type="scientific">Pseudaestuariivita atlantica</name>
    <dbReference type="NCBI Taxonomy" id="1317121"/>
    <lineage>
        <taxon>Bacteria</taxon>
        <taxon>Pseudomonadati</taxon>
        <taxon>Pseudomonadota</taxon>
        <taxon>Alphaproteobacteria</taxon>
        <taxon>Rhodobacterales</taxon>
        <taxon>Paracoccaceae</taxon>
        <taxon>Pseudaestuariivita</taxon>
    </lineage>
</organism>
<dbReference type="InterPro" id="IPR015077">
    <property type="entry name" value="DUF1858"/>
</dbReference>
<protein>
    <recommendedName>
        <fullName evidence="1">DUF1858 domain-containing protein</fullName>
    </recommendedName>
</protein>
<proteinExistence type="predicted"/>
<dbReference type="AlphaFoldDB" id="A0A0L1JQE4"/>
<dbReference type="Proteomes" id="UP000036938">
    <property type="component" value="Unassembled WGS sequence"/>
</dbReference>
<dbReference type="NCBIfam" id="TIGR03980">
    <property type="entry name" value="prismane_assoc"/>
    <property type="match status" value="1"/>
</dbReference>